<dbReference type="InterPro" id="IPR001387">
    <property type="entry name" value="Cro/C1-type_HTH"/>
</dbReference>
<evidence type="ECO:0000259" key="1">
    <source>
        <dbReference type="PROSITE" id="PS50943"/>
    </source>
</evidence>
<organism evidence="2 3">
    <name type="scientific">Flavobacterium humi</name>
    <dbReference type="NCBI Taxonomy" id="2562683"/>
    <lineage>
        <taxon>Bacteria</taxon>
        <taxon>Pseudomonadati</taxon>
        <taxon>Bacteroidota</taxon>
        <taxon>Flavobacteriia</taxon>
        <taxon>Flavobacteriales</taxon>
        <taxon>Flavobacteriaceae</taxon>
        <taxon>Flavobacterium</taxon>
    </lineage>
</organism>
<protein>
    <submittedName>
        <fullName evidence="2">XRE family transcriptional regulator</fullName>
    </submittedName>
</protein>
<proteinExistence type="predicted"/>
<dbReference type="SUPFAM" id="SSF47413">
    <property type="entry name" value="lambda repressor-like DNA-binding domains"/>
    <property type="match status" value="1"/>
</dbReference>
<feature type="domain" description="HTH cro/C1-type" evidence="1">
    <location>
        <begin position="17"/>
        <end position="71"/>
    </location>
</feature>
<dbReference type="Proteomes" id="UP000297407">
    <property type="component" value="Unassembled WGS sequence"/>
</dbReference>
<dbReference type="OrthoDB" id="1366528at2"/>
<accession>A0A4Z0L6H7</accession>
<keyword evidence="3" id="KW-1185">Reference proteome</keyword>
<dbReference type="GO" id="GO:0003677">
    <property type="term" value="F:DNA binding"/>
    <property type="evidence" value="ECO:0007669"/>
    <property type="project" value="InterPro"/>
</dbReference>
<evidence type="ECO:0000313" key="3">
    <source>
        <dbReference type="Proteomes" id="UP000297407"/>
    </source>
</evidence>
<name>A0A4Z0L6H7_9FLAO</name>
<gene>
    <name evidence="2" type="ORF">E4635_11995</name>
</gene>
<dbReference type="SMART" id="SM00530">
    <property type="entry name" value="HTH_XRE"/>
    <property type="match status" value="1"/>
</dbReference>
<dbReference type="AlphaFoldDB" id="A0A4Z0L6H7"/>
<reference evidence="2 3" key="1">
    <citation type="submission" date="2019-04" db="EMBL/GenBank/DDBJ databases">
        <title>Flavobacterium sp. strain DS2-A Genome sequencing and assembly.</title>
        <authorList>
            <person name="Kim I."/>
        </authorList>
    </citation>
    <scope>NUCLEOTIDE SEQUENCE [LARGE SCALE GENOMIC DNA]</scope>
    <source>
        <strain evidence="2 3">DS2-A</strain>
    </source>
</reference>
<dbReference type="EMBL" id="SRLH01000006">
    <property type="protein sequence ID" value="TGD57335.1"/>
    <property type="molecule type" value="Genomic_DNA"/>
</dbReference>
<sequence>MRKTEIPESVKNVGINIKKIIEDKNLKVRHVAHDADLDIEALRRYMLGKQIMGIDKCIRIAKALNVEISALFVGA</sequence>
<dbReference type="PROSITE" id="PS50943">
    <property type="entry name" value="HTH_CROC1"/>
    <property type="match status" value="1"/>
</dbReference>
<dbReference type="CDD" id="cd00093">
    <property type="entry name" value="HTH_XRE"/>
    <property type="match status" value="1"/>
</dbReference>
<dbReference type="InterPro" id="IPR010982">
    <property type="entry name" value="Lambda_DNA-bd_dom_sf"/>
</dbReference>
<dbReference type="RefSeq" id="WP_135526940.1">
    <property type="nucleotide sequence ID" value="NZ_SRLH01000006.1"/>
</dbReference>
<dbReference type="Gene3D" id="1.10.260.40">
    <property type="entry name" value="lambda repressor-like DNA-binding domains"/>
    <property type="match status" value="1"/>
</dbReference>
<evidence type="ECO:0000313" key="2">
    <source>
        <dbReference type="EMBL" id="TGD57335.1"/>
    </source>
</evidence>
<comment type="caution">
    <text evidence="2">The sequence shown here is derived from an EMBL/GenBank/DDBJ whole genome shotgun (WGS) entry which is preliminary data.</text>
</comment>